<feature type="transmembrane region" description="Helical" evidence="1">
    <location>
        <begin position="291"/>
        <end position="309"/>
    </location>
</feature>
<dbReference type="Proteomes" id="UP000823918">
    <property type="component" value="Unassembled WGS sequence"/>
</dbReference>
<feature type="transmembrane region" description="Helical" evidence="1">
    <location>
        <begin position="439"/>
        <end position="457"/>
    </location>
</feature>
<organism evidence="2 3">
    <name type="scientific">Candidatus Ruthenibacterium merdavium</name>
    <dbReference type="NCBI Taxonomy" id="2838752"/>
    <lineage>
        <taxon>Bacteria</taxon>
        <taxon>Bacillati</taxon>
        <taxon>Bacillota</taxon>
        <taxon>Clostridia</taxon>
        <taxon>Eubacteriales</taxon>
        <taxon>Oscillospiraceae</taxon>
        <taxon>Ruthenibacterium</taxon>
    </lineage>
</organism>
<proteinExistence type="predicted"/>
<evidence type="ECO:0000313" key="2">
    <source>
        <dbReference type="EMBL" id="HJC72020.1"/>
    </source>
</evidence>
<keyword evidence="1" id="KW-1133">Transmembrane helix</keyword>
<reference evidence="2" key="1">
    <citation type="journal article" date="2021" name="PeerJ">
        <title>Extensive microbial diversity within the chicken gut microbiome revealed by metagenomics and culture.</title>
        <authorList>
            <person name="Gilroy R."/>
            <person name="Ravi A."/>
            <person name="Getino M."/>
            <person name="Pursley I."/>
            <person name="Horton D.L."/>
            <person name="Alikhan N.F."/>
            <person name="Baker D."/>
            <person name="Gharbi K."/>
            <person name="Hall N."/>
            <person name="Watson M."/>
            <person name="Adriaenssens E.M."/>
            <person name="Foster-Nyarko E."/>
            <person name="Jarju S."/>
            <person name="Secka A."/>
            <person name="Antonio M."/>
            <person name="Oren A."/>
            <person name="Chaudhuri R.R."/>
            <person name="La Ragione R."/>
            <person name="Hildebrand F."/>
            <person name="Pallen M.J."/>
        </authorList>
    </citation>
    <scope>NUCLEOTIDE SEQUENCE</scope>
    <source>
        <strain evidence="2">5933</strain>
    </source>
</reference>
<evidence type="ECO:0000313" key="3">
    <source>
        <dbReference type="Proteomes" id="UP000823918"/>
    </source>
</evidence>
<keyword evidence="1" id="KW-0812">Transmembrane</keyword>
<dbReference type="AlphaFoldDB" id="A0A9D2Q5X3"/>
<protein>
    <submittedName>
        <fullName evidence="2">Uncharacterized protein</fullName>
    </submittedName>
</protein>
<name>A0A9D2Q5X3_9FIRM</name>
<reference evidence="2" key="2">
    <citation type="submission" date="2021-04" db="EMBL/GenBank/DDBJ databases">
        <authorList>
            <person name="Gilroy R."/>
        </authorList>
    </citation>
    <scope>NUCLEOTIDE SEQUENCE</scope>
    <source>
        <strain evidence="2">5933</strain>
    </source>
</reference>
<feature type="transmembrane region" description="Helical" evidence="1">
    <location>
        <begin position="208"/>
        <end position="226"/>
    </location>
</feature>
<keyword evidence="1" id="KW-0472">Membrane</keyword>
<dbReference type="EMBL" id="DWWA01000021">
    <property type="protein sequence ID" value="HJC72020.1"/>
    <property type="molecule type" value="Genomic_DNA"/>
</dbReference>
<gene>
    <name evidence="2" type="ORF">H9698_04395</name>
</gene>
<sequence>MKKLPIKEVKSSTKLFFAAGAFFFLLASQVKIFGDDVVYNTGGTAARGILADYFEQTAGFWTTWSSRIFVNYFVFFFNDDRELLWALCMGGAMLLLLWSLYYICTNYRSQNLALLIAVLALAFPYTEFCTAGWISTTVTYFFPTALGIYCLTAIKKAYERVSFRAWEYASYSLSLVFAANNEQMAVVLFAAYFAAAGYFLYRKRNHAIIWFFFLLSSASLALHFLAPGNAARSAHEMQYRFQTFDMMSFMDKAELGLSTTIRWLFFGGNLFVVFICVVLMIMMFERYQSPFYRTLALIPVVVTTGYNLFFNSLQGAYPWINTLSAEISSFGMIDASNFWQRETFAQFICFGALVCVVILELFLLLDTPEELIVTFTLLLSSVATRVAIGFSPTIFVSGNRTGIVMGFGLMAMTTYLVGRHAEKQKNSGKISLLVSNKMSVPYWLLFIFGMCGMLYNVV</sequence>
<comment type="caution">
    <text evidence="2">The sequence shown here is derived from an EMBL/GenBank/DDBJ whole genome shotgun (WGS) entry which is preliminary data.</text>
</comment>
<feature type="transmembrane region" description="Helical" evidence="1">
    <location>
        <begin position="184"/>
        <end position="201"/>
    </location>
</feature>
<evidence type="ECO:0000256" key="1">
    <source>
        <dbReference type="SAM" id="Phobius"/>
    </source>
</evidence>
<feature type="transmembrane region" description="Helical" evidence="1">
    <location>
        <begin position="372"/>
        <end position="395"/>
    </location>
</feature>
<feature type="transmembrane region" description="Helical" evidence="1">
    <location>
        <begin position="111"/>
        <end position="126"/>
    </location>
</feature>
<feature type="transmembrane region" description="Helical" evidence="1">
    <location>
        <begin position="344"/>
        <end position="365"/>
    </location>
</feature>
<feature type="transmembrane region" description="Helical" evidence="1">
    <location>
        <begin position="401"/>
        <end position="418"/>
    </location>
</feature>
<feature type="transmembrane region" description="Helical" evidence="1">
    <location>
        <begin position="263"/>
        <end position="284"/>
    </location>
</feature>
<feature type="transmembrane region" description="Helical" evidence="1">
    <location>
        <begin position="83"/>
        <end position="104"/>
    </location>
</feature>
<accession>A0A9D2Q5X3</accession>